<accession>A0A5S4WZF8</accession>
<gene>
    <name evidence="1" type="ORF">FXB38_04970</name>
</gene>
<keyword evidence="2" id="KW-1185">Reference proteome</keyword>
<organism evidence="1 2">
    <name type="scientific">Bradyrhizobium cytisi</name>
    <dbReference type="NCBI Taxonomy" id="515489"/>
    <lineage>
        <taxon>Bacteria</taxon>
        <taxon>Pseudomonadati</taxon>
        <taxon>Pseudomonadota</taxon>
        <taxon>Alphaproteobacteria</taxon>
        <taxon>Hyphomicrobiales</taxon>
        <taxon>Nitrobacteraceae</taxon>
        <taxon>Bradyrhizobium</taxon>
    </lineage>
</organism>
<dbReference type="AlphaFoldDB" id="A0A5S4WZF8"/>
<dbReference type="Proteomes" id="UP000324853">
    <property type="component" value="Unassembled WGS sequence"/>
</dbReference>
<evidence type="ECO:0000313" key="1">
    <source>
        <dbReference type="EMBL" id="TYL87470.1"/>
    </source>
</evidence>
<dbReference type="EMBL" id="VSSR01000008">
    <property type="protein sequence ID" value="TYL87470.1"/>
    <property type="molecule type" value="Genomic_DNA"/>
</dbReference>
<evidence type="ECO:0000313" key="2">
    <source>
        <dbReference type="Proteomes" id="UP000324853"/>
    </source>
</evidence>
<comment type="caution">
    <text evidence="1">The sequence shown here is derived from an EMBL/GenBank/DDBJ whole genome shotgun (WGS) entry which is preliminary data.</text>
</comment>
<name>A0A5S4WZF8_9BRAD</name>
<reference evidence="1 2" key="1">
    <citation type="submission" date="2019-08" db="EMBL/GenBank/DDBJ databases">
        <title>Bradyrhizobium hipponensis sp. nov., a rhizobium isolated from a Lupinus angustifolius root nodule in Tunisia.</title>
        <authorList>
            <person name="Off K."/>
            <person name="Rejili M."/>
            <person name="Mars M."/>
            <person name="Brachmann A."/>
            <person name="Marin M."/>
        </authorList>
    </citation>
    <scope>NUCLEOTIDE SEQUENCE [LARGE SCALE GENOMIC DNA]</scope>
    <source>
        <strain evidence="1 2">CTAW11</strain>
    </source>
</reference>
<dbReference type="OrthoDB" id="7565928at2"/>
<protein>
    <submittedName>
        <fullName evidence="1">Uncharacterized protein</fullName>
    </submittedName>
</protein>
<dbReference type="RefSeq" id="WP_148749647.1">
    <property type="nucleotide sequence ID" value="NZ_VSSR01000008.1"/>
</dbReference>
<sequence length="154" mass="17957">MATFNDQLIRIVEDYRAAGEPWPAKREQIAEWAIANDRYQLTRGMAISQCAEKLSKAMGLEHVKDRKGRSVRKYYSARIRENGQLVMKWDDQNAERPFMEISAANRRNLVLGQCWQLKQDMDSYSERQCPDQPIQVDFNFNIDLEELGQLDEVG</sequence>
<proteinExistence type="predicted"/>